<evidence type="ECO:0000313" key="3">
    <source>
        <dbReference type="Proteomes" id="UP001249076"/>
    </source>
</evidence>
<dbReference type="SUPFAM" id="SSF55144">
    <property type="entry name" value="LigT-like"/>
    <property type="match status" value="1"/>
</dbReference>
<dbReference type="EMBL" id="JAVDTL010000004">
    <property type="protein sequence ID" value="MDR6767818.1"/>
    <property type="molecule type" value="Genomic_DNA"/>
</dbReference>
<dbReference type="RefSeq" id="WP_209820262.1">
    <property type="nucleotide sequence ID" value="NZ_JAVDTL010000004.1"/>
</dbReference>
<name>A0AAJ2BXN8_ACIDE</name>
<dbReference type="EMBL" id="JAVDTS010000006">
    <property type="protein sequence ID" value="MDR6839139.1"/>
    <property type="molecule type" value="Genomic_DNA"/>
</dbReference>
<evidence type="ECO:0000313" key="1">
    <source>
        <dbReference type="EMBL" id="MDR6767818.1"/>
    </source>
</evidence>
<comment type="caution">
    <text evidence="1">The sequence shown here is derived from an EMBL/GenBank/DDBJ whole genome shotgun (WGS) entry which is preliminary data.</text>
</comment>
<accession>A0AAJ2BXN8</accession>
<evidence type="ECO:0000313" key="4">
    <source>
        <dbReference type="Proteomes" id="UP001253458"/>
    </source>
</evidence>
<dbReference type="Proteomes" id="UP001249076">
    <property type="component" value="Unassembled WGS sequence"/>
</dbReference>
<evidence type="ECO:0000313" key="2">
    <source>
        <dbReference type="EMBL" id="MDR6839139.1"/>
    </source>
</evidence>
<dbReference type="AlphaFoldDB" id="A0AAJ2BXN8"/>
<protein>
    <submittedName>
        <fullName evidence="1">2'-5' RNA ligase</fullName>
    </submittedName>
</protein>
<dbReference type="InterPro" id="IPR009097">
    <property type="entry name" value="Cyclic_Pdiesterase"/>
</dbReference>
<gene>
    <name evidence="1" type="ORF">J2W88_003099</name>
    <name evidence="2" type="ORF">J2W93_003993</name>
</gene>
<dbReference type="Pfam" id="PF13563">
    <property type="entry name" value="2_5_RNA_ligase2"/>
    <property type="match status" value="1"/>
</dbReference>
<organism evidence="1 4">
    <name type="scientific">Acidovorax delafieldii</name>
    <name type="common">Pseudomonas delafieldii</name>
    <dbReference type="NCBI Taxonomy" id="47920"/>
    <lineage>
        <taxon>Bacteria</taxon>
        <taxon>Pseudomonadati</taxon>
        <taxon>Pseudomonadota</taxon>
        <taxon>Betaproteobacteria</taxon>
        <taxon>Burkholderiales</taxon>
        <taxon>Comamonadaceae</taxon>
        <taxon>Acidovorax</taxon>
    </lineage>
</organism>
<dbReference type="GO" id="GO:0016874">
    <property type="term" value="F:ligase activity"/>
    <property type="evidence" value="ECO:0007669"/>
    <property type="project" value="UniProtKB-KW"/>
</dbReference>
<keyword evidence="3" id="KW-1185">Reference proteome</keyword>
<keyword evidence="1" id="KW-0436">Ligase</keyword>
<reference evidence="1 3" key="1">
    <citation type="submission" date="2023-07" db="EMBL/GenBank/DDBJ databases">
        <title>Sorghum-associated microbial communities from plants grown in Nebraska, USA.</title>
        <authorList>
            <person name="Schachtman D."/>
        </authorList>
    </citation>
    <scope>NUCLEOTIDE SEQUENCE</scope>
    <source>
        <strain evidence="2 3">BE105</strain>
        <strain evidence="1">BE69</strain>
    </source>
</reference>
<dbReference type="Gene3D" id="3.90.1140.10">
    <property type="entry name" value="Cyclic phosphodiesterase"/>
    <property type="match status" value="1"/>
</dbReference>
<sequence length="177" mass="19202">MNPTLYTIAYPTCAPQDMQAIETWRAANDPTGHALVRPHFTLVFASNAVDEATYLAHVAAVATRTAPIAFHCRYAMLGADAHSPRAHAYLVPEEGYAALSLLHDVLYTGALAEALRLDLPYTPHITVGTFESAPMARAWCAERNQAGVSVPGQVAALWVGQVVDGRFEHRGRFDLMG</sequence>
<dbReference type="Proteomes" id="UP001253458">
    <property type="component" value="Unassembled WGS sequence"/>
</dbReference>
<proteinExistence type="predicted"/>